<protein>
    <recommendedName>
        <fullName evidence="2">STEEP1 domain-containing protein</fullName>
    </recommendedName>
</protein>
<accession>A0AAF0DJS6</accession>
<dbReference type="Pfam" id="PF25809">
    <property type="entry name" value="STEEP1"/>
    <property type="match status" value="1"/>
</dbReference>
<feature type="region of interest" description="Disordered" evidence="1">
    <location>
        <begin position="83"/>
        <end position="162"/>
    </location>
</feature>
<feature type="compositionally biased region" description="Basic and acidic residues" evidence="1">
    <location>
        <begin position="132"/>
        <end position="143"/>
    </location>
</feature>
<reference evidence="3" key="1">
    <citation type="submission" date="2023-03" db="EMBL/GenBank/DDBJ databases">
        <title>Emydomyces testavorans Genome Sequence.</title>
        <authorList>
            <person name="Hoyer L."/>
        </authorList>
    </citation>
    <scope>NUCLEOTIDE SEQUENCE</scope>
    <source>
        <strain evidence="3">16-2883</strain>
    </source>
</reference>
<evidence type="ECO:0000259" key="2">
    <source>
        <dbReference type="Pfam" id="PF25809"/>
    </source>
</evidence>
<proteinExistence type="predicted"/>
<evidence type="ECO:0000313" key="4">
    <source>
        <dbReference type="Proteomes" id="UP001219355"/>
    </source>
</evidence>
<feature type="compositionally biased region" description="Low complexity" evidence="1">
    <location>
        <begin position="85"/>
        <end position="96"/>
    </location>
</feature>
<dbReference type="AlphaFoldDB" id="A0AAF0DJS6"/>
<dbReference type="EMBL" id="CP120629">
    <property type="protein sequence ID" value="WEW59584.1"/>
    <property type="molecule type" value="Genomic_DNA"/>
</dbReference>
<sequence length="284" mass="31185">MASSIPAQPQPSPTTSHLSPPPLQPHAKPENAPREPPSRKRKPIRTYHCAFCNHLLLASTRDVLSLPRRKEPALDRALILPLPRSSSTSSNSTYSESESESESEAEGEGEGELEPEFEEEEEEQAASDDNEDAKNETGVRGQEHVAVVKQRDRDKTAAAAAARRTGGEYTILLSTTTPDRRPVVIRRADGFEKRLLIRCGRCRVVVAYYLGEIHFLGGRTEHGGTGGGEEEEEEEEKARDKGPPEVVYVLPGALVETGDMGRREIVVEKEEWGGWAGLGVGKEK</sequence>
<name>A0AAF0DJS6_9EURO</name>
<gene>
    <name evidence="3" type="ORF">PRK78_005058</name>
</gene>
<organism evidence="3 4">
    <name type="scientific">Emydomyces testavorans</name>
    <dbReference type="NCBI Taxonomy" id="2070801"/>
    <lineage>
        <taxon>Eukaryota</taxon>
        <taxon>Fungi</taxon>
        <taxon>Dikarya</taxon>
        <taxon>Ascomycota</taxon>
        <taxon>Pezizomycotina</taxon>
        <taxon>Eurotiomycetes</taxon>
        <taxon>Eurotiomycetidae</taxon>
        <taxon>Onygenales</taxon>
        <taxon>Nannizziopsiaceae</taxon>
        <taxon>Emydomyces</taxon>
    </lineage>
</organism>
<feature type="compositionally biased region" description="Basic and acidic residues" evidence="1">
    <location>
        <begin position="27"/>
        <end position="38"/>
    </location>
</feature>
<feature type="region of interest" description="Disordered" evidence="1">
    <location>
        <begin position="219"/>
        <end position="243"/>
    </location>
</feature>
<evidence type="ECO:0000256" key="1">
    <source>
        <dbReference type="SAM" id="MobiDB-lite"/>
    </source>
</evidence>
<dbReference type="InterPro" id="IPR057965">
    <property type="entry name" value="STEEP1_dom"/>
</dbReference>
<feature type="compositionally biased region" description="Acidic residues" evidence="1">
    <location>
        <begin position="97"/>
        <end position="131"/>
    </location>
</feature>
<feature type="compositionally biased region" description="Low complexity" evidence="1">
    <location>
        <begin position="1"/>
        <end position="18"/>
    </location>
</feature>
<keyword evidence="4" id="KW-1185">Reference proteome</keyword>
<feature type="domain" description="STEEP1" evidence="2">
    <location>
        <begin position="148"/>
        <end position="260"/>
    </location>
</feature>
<feature type="region of interest" description="Disordered" evidence="1">
    <location>
        <begin position="1"/>
        <end position="42"/>
    </location>
</feature>
<dbReference type="Proteomes" id="UP001219355">
    <property type="component" value="Chromosome 3"/>
</dbReference>
<evidence type="ECO:0000313" key="3">
    <source>
        <dbReference type="EMBL" id="WEW59584.1"/>
    </source>
</evidence>